<keyword evidence="6 13" id="KW-0732">Signal</keyword>
<keyword evidence="4" id="KW-0134">Cell wall</keyword>
<proteinExistence type="inferred from homology"/>
<dbReference type="Proteomes" id="UP000283530">
    <property type="component" value="Unassembled WGS sequence"/>
</dbReference>
<name>A0A3S3MHF4_9MAGN</name>
<evidence type="ECO:0000256" key="1">
    <source>
        <dbReference type="ARBA" id="ARBA00004191"/>
    </source>
</evidence>
<feature type="chain" id="PRO_5018539374" description="endo-polygalacturonase" evidence="13">
    <location>
        <begin position="24"/>
        <end position="458"/>
    </location>
</feature>
<comment type="caution">
    <text evidence="14">The sequence shown here is derived from an EMBL/GenBank/DDBJ whole genome shotgun (WGS) entry which is preliminary data.</text>
</comment>
<dbReference type="InterPro" id="IPR012334">
    <property type="entry name" value="Pectin_lyas_fold"/>
</dbReference>
<evidence type="ECO:0000313" key="14">
    <source>
        <dbReference type="EMBL" id="RWR73760.1"/>
    </source>
</evidence>
<evidence type="ECO:0000256" key="7">
    <source>
        <dbReference type="ARBA" id="ARBA00022801"/>
    </source>
</evidence>
<dbReference type="InterPro" id="IPR000743">
    <property type="entry name" value="Glyco_hydro_28"/>
</dbReference>
<dbReference type="EC" id="3.2.1.15" evidence="3"/>
<feature type="active site" evidence="11">
    <location>
        <position position="307"/>
    </location>
</feature>
<evidence type="ECO:0000256" key="9">
    <source>
        <dbReference type="ARBA" id="ARBA00023316"/>
    </source>
</evidence>
<dbReference type="GO" id="GO:0004650">
    <property type="term" value="F:polygalacturonase activity"/>
    <property type="evidence" value="ECO:0007669"/>
    <property type="project" value="UniProtKB-EC"/>
</dbReference>
<comment type="similarity">
    <text evidence="2 12">Belongs to the glycosyl hydrolase 28 family.</text>
</comment>
<sequence length="458" mass="50009">MGLSPRRLLPVSMLWLCYYSCYSSLIEDPHPLYNCIDSATGYDQCAYPAYYGPMEDQHTQFSIIGYEPAILSLDRFDQMDSPEASQTEVSVDDFGAKGDGTDDTKAFEKAWEEACNSSEKAVLVVPENKTYLLKQITFSGPCKSDLSVKITGTIEASSNRSDWDGLNRRHWIEFKDLKNLRVEGGGTINGNGKTWWDNSCKRNKSLPCTGAPTALTFRSCKNLIVKNLRIKDSQQMHLSFERCENVRVSDLIITAPGDSPNTDGIHITSTQKILVMNSVIRTGDDCFSIESGSKKVKVTNITCGPGHGISIGSLGDGNSEAHVSEILVVGANLFETTNGIRIKTWQGGSGNAKNIKFQDIAMHNVTRPIIIDQNYCDSKKPCPEQGSAVKVSSVVYKNIKGTSASEVAVNFNCSKSIPCEGILLEDINLVGTSGSNTTMSCKNVQGLNKGEVYPPSCL</sequence>
<evidence type="ECO:0000256" key="4">
    <source>
        <dbReference type="ARBA" id="ARBA00022512"/>
    </source>
</evidence>
<evidence type="ECO:0000256" key="8">
    <source>
        <dbReference type="ARBA" id="ARBA00023295"/>
    </source>
</evidence>
<dbReference type="OrthoDB" id="187139at2759"/>
<keyword evidence="8 12" id="KW-0326">Glycosidase</keyword>
<comment type="catalytic activity">
    <reaction evidence="10">
        <text>(1,4-alpha-D-galacturonosyl)n+m + H2O = (1,4-alpha-D-galacturonosyl)n + (1,4-alpha-D-galacturonosyl)m.</text>
        <dbReference type="EC" id="3.2.1.15"/>
    </reaction>
</comment>
<dbReference type="GO" id="GO:0010047">
    <property type="term" value="P:fruit dehiscence"/>
    <property type="evidence" value="ECO:0007669"/>
    <property type="project" value="UniProtKB-ARBA"/>
</dbReference>
<dbReference type="AlphaFoldDB" id="A0A3S3MHF4"/>
<comment type="subcellular location">
    <subcellularLocation>
        <location evidence="1">Secreted</location>
        <location evidence="1">Cell wall</location>
    </subcellularLocation>
</comment>
<keyword evidence="15" id="KW-1185">Reference proteome</keyword>
<keyword evidence="5" id="KW-0964">Secreted</keyword>
<dbReference type="GO" id="GO:0009901">
    <property type="term" value="P:anther dehiscence"/>
    <property type="evidence" value="ECO:0007669"/>
    <property type="project" value="UniProtKB-ARBA"/>
</dbReference>
<dbReference type="PROSITE" id="PS00502">
    <property type="entry name" value="POLYGALACTURONASE"/>
    <property type="match status" value="1"/>
</dbReference>
<dbReference type="STRING" id="337451.A0A3S3MHF4"/>
<keyword evidence="9" id="KW-0961">Cell wall biogenesis/degradation</keyword>
<gene>
    <name evidence="14" type="ORF">CKAN_00206200</name>
</gene>
<evidence type="ECO:0000256" key="13">
    <source>
        <dbReference type="SAM" id="SignalP"/>
    </source>
</evidence>
<evidence type="ECO:0000256" key="12">
    <source>
        <dbReference type="RuleBase" id="RU361169"/>
    </source>
</evidence>
<evidence type="ECO:0000256" key="11">
    <source>
        <dbReference type="PROSITE-ProRule" id="PRU10052"/>
    </source>
</evidence>
<reference evidence="14 15" key="1">
    <citation type="journal article" date="2019" name="Nat. Plants">
        <title>Stout camphor tree genome fills gaps in understanding of flowering plant genome evolution.</title>
        <authorList>
            <person name="Chaw S.M."/>
            <person name="Liu Y.C."/>
            <person name="Wu Y.W."/>
            <person name="Wang H.Y."/>
            <person name="Lin C.I."/>
            <person name="Wu C.S."/>
            <person name="Ke H.M."/>
            <person name="Chang L.Y."/>
            <person name="Hsu C.Y."/>
            <person name="Yang H.T."/>
            <person name="Sudianto E."/>
            <person name="Hsu M.H."/>
            <person name="Wu K.P."/>
            <person name="Wang L.N."/>
            <person name="Leebens-Mack J.H."/>
            <person name="Tsai I.J."/>
        </authorList>
    </citation>
    <scope>NUCLEOTIDE SEQUENCE [LARGE SCALE GENOMIC DNA]</scope>
    <source>
        <strain evidence="15">cv. Chaw 1501</strain>
        <tissue evidence="14">Young leaves</tissue>
    </source>
</reference>
<organism evidence="14 15">
    <name type="scientific">Cinnamomum micranthum f. kanehirae</name>
    <dbReference type="NCBI Taxonomy" id="337451"/>
    <lineage>
        <taxon>Eukaryota</taxon>
        <taxon>Viridiplantae</taxon>
        <taxon>Streptophyta</taxon>
        <taxon>Embryophyta</taxon>
        <taxon>Tracheophyta</taxon>
        <taxon>Spermatophyta</taxon>
        <taxon>Magnoliopsida</taxon>
        <taxon>Magnoliidae</taxon>
        <taxon>Laurales</taxon>
        <taxon>Lauraceae</taxon>
        <taxon>Cinnamomum</taxon>
    </lineage>
</organism>
<dbReference type="EMBL" id="QPKB01000001">
    <property type="protein sequence ID" value="RWR73760.1"/>
    <property type="molecule type" value="Genomic_DNA"/>
</dbReference>
<evidence type="ECO:0000313" key="15">
    <source>
        <dbReference type="Proteomes" id="UP000283530"/>
    </source>
</evidence>
<keyword evidence="7 12" id="KW-0378">Hydrolase</keyword>
<evidence type="ECO:0000256" key="10">
    <source>
        <dbReference type="ARBA" id="ARBA00034074"/>
    </source>
</evidence>
<feature type="signal peptide" evidence="13">
    <location>
        <begin position="1"/>
        <end position="23"/>
    </location>
</feature>
<evidence type="ECO:0000256" key="2">
    <source>
        <dbReference type="ARBA" id="ARBA00008834"/>
    </source>
</evidence>
<dbReference type="Gene3D" id="2.160.20.10">
    <property type="entry name" value="Single-stranded right-handed beta-helix, Pectin lyase-like"/>
    <property type="match status" value="1"/>
</dbReference>
<dbReference type="InterPro" id="IPR006626">
    <property type="entry name" value="PbH1"/>
</dbReference>
<dbReference type="FunFam" id="2.160.20.10:FF:000028">
    <property type="entry name" value="Polygalacturonase QRT2"/>
    <property type="match status" value="1"/>
</dbReference>
<evidence type="ECO:0000256" key="6">
    <source>
        <dbReference type="ARBA" id="ARBA00022729"/>
    </source>
</evidence>
<dbReference type="SUPFAM" id="SSF51126">
    <property type="entry name" value="Pectin lyase-like"/>
    <property type="match status" value="1"/>
</dbReference>
<accession>A0A3S3MHF4</accession>
<evidence type="ECO:0000256" key="3">
    <source>
        <dbReference type="ARBA" id="ARBA00012736"/>
    </source>
</evidence>
<dbReference type="SMART" id="SM00710">
    <property type="entry name" value="PbH1"/>
    <property type="match status" value="5"/>
</dbReference>
<dbReference type="Pfam" id="PF00295">
    <property type="entry name" value="Glyco_hydro_28"/>
    <property type="match status" value="1"/>
</dbReference>
<evidence type="ECO:0000256" key="5">
    <source>
        <dbReference type="ARBA" id="ARBA00022525"/>
    </source>
</evidence>
<dbReference type="PANTHER" id="PTHR31375">
    <property type="match status" value="1"/>
</dbReference>
<dbReference type="InterPro" id="IPR011050">
    <property type="entry name" value="Pectin_lyase_fold/virulence"/>
</dbReference>
<protein>
    <recommendedName>
        <fullName evidence="3">endo-polygalacturonase</fullName>
        <ecNumber evidence="3">3.2.1.15</ecNumber>
    </recommendedName>
</protein>
<dbReference type="GO" id="GO:0009830">
    <property type="term" value="P:cell wall modification involved in abscission"/>
    <property type="evidence" value="ECO:0007669"/>
    <property type="project" value="UniProtKB-ARBA"/>
</dbReference>
<dbReference type="GO" id="GO:0005975">
    <property type="term" value="P:carbohydrate metabolic process"/>
    <property type="evidence" value="ECO:0007669"/>
    <property type="project" value="InterPro"/>
</dbReference>